<keyword evidence="3" id="KW-0238">DNA-binding</keyword>
<proteinExistence type="inferred from homology"/>
<dbReference type="Gene3D" id="1.10.443.10">
    <property type="entry name" value="Intergrase catalytic core"/>
    <property type="match status" value="1"/>
</dbReference>
<dbReference type="InterPro" id="IPR053876">
    <property type="entry name" value="Phage_int_M"/>
</dbReference>
<evidence type="ECO:0000256" key="1">
    <source>
        <dbReference type="ARBA" id="ARBA00008857"/>
    </source>
</evidence>
<dbReference type="Pfam" id="PF13356">
    <property type="entry name" value="Arm-DNA-bind_3"/>
    <property type="match status" value="1"/>
</dbReference>
<feature type="domain" description="Tyr recombinase" evidence="5">
    <location>
        <begin position="205"/>
        <end position="386"/>
    </location>
</feature>
<dbReference type="CDD" id="cd00801">
    <property type="entry name" value="INT_P4_C"/>
    <property type="match status" value="1"/>
</dbReference>
<evidence type="ECO:0000256" key="2">
    <source>
        <dbReference type="ARBA" id="ARBA00022908"/>
    </source>
</evidence>
<keyword evidence="4" id="KW-0233">DNA recombination</keyword>
<accession>A0A1K0JFC3</accession>
<dbReference type="GO" id="GO:0015074">
    <property type="term" value="P:DNA integration"/>
    <property type="evidence" value="ECO:0007669"/>
    <property type="project" value="UniProtKB-KW"/>
</dbReference>
<reference evidence="6" key="1">
    <citation type="submission" date="2016-09" db="EMBL/GenBank/DDBJ databases">
        <authorList>
            <person name="Capua I."/>
            <person name="De Benedictis P."/>
            <person name="Joannis T."/>
            <person name="Lombin L.H."/>
            <person name="Cattoli G."/>
        </authorList>
    </citation>
    <scope>NUCLEOTIDE SEQUENCE</scope>
    <source>
        <strain evidence="6">B9</strain>
    </source>
</reference>
<protein>
    <submittedName>
        <fullName evidence="6">Phage integrase family protein</fullName>
    </submittedName>
</protein>
<evidence type="ECO:0000313" key="6">
    <source>
        <dbReference type="EMBL" id="SCU73990.1"/>
    </source>
</evidence>
<dbReference type="InterPro" id="IPR010998">
    <property type="entry name" value="Integrase_recombinase_N"/>
</dbReference>
<dbReference type="InterPro" id="IPR002104">
    <property type="entry name" value="Integrase_catalytic"/>
</dbReference>
<dbReference type="InterPro" id="IPR011010">
    <property type="entry name" value="DNA_brk_join_enz"/>
</dbReference>
<evidence type="ECO:0000256" key="4">
    <source>
        <dbReference type="ARBA" id="ARBA00023172"/>
    </source>
</evidence>
<dbReference type="EMBL" id="FMSH01000054">
    <property type="protein sequence ID" value="SCU73990.1"/>
    <property type="molecule type" value="Genomic_DNA"/>
</dbReference>
<dbReference type="PROSITE" id="PS51898">
    <property type="entry name" value="TYR_RECOMBINASE"/>
    <property type="match status" value="1"/>
</dbReference>
<dbReference type="SUPFAM" id="SSF56349">
    <property type="entry name" value="DNA breaking-rejoining enzymes"/>
    <property type="match status" value="1"/>
</dbReference>
<dbReference type="InterPro" id="IPR050808">
    <property type="entry name" value="Phage_Integrase"/>
</dbReference>
<dbReference type="Gene3D" id="3.30.160.390">
    <property type="entry name" value="Integrase, DNA-binding domain"/>
    <property type="match status" value="1"/>
</dbReference>
<dbReference type="InterPro" id="IPR013762">
    <property type="entry name" value="Integrase-like_cat_sf"/>
</dbReference>
<name>A0A1K0JFC3_CUPNE</name>
<dbReference type="InterPro" id="IPR038488">
    <property type="entry name" value="Integrase_DNA-bd_sf"/>
</dbReference>
<dbReference type="InterPro" id="IPR025166">
    <property type="entry name" value="Integrase_DNA_bind_dom"/>
</dbReference>
<evidence type="ECO:0000256" key="3">
    <source>
        <dbReference type="ARBA" id="ARBA00023125"/>
    </source>
</evidence>
<dbReference type="Pfam" id="PF22022">
    <property type="entry name" value="Phage_int_M"/>
    <property type="match status" value="1"/>
</dbReference>
<sequence>MLTDKQARALKPDDKPVFDGKVTGLLLTPSNSGCKWTLRFTSPLTGKRRDAGLGTYPETSIAEAREKALVMRKLIDNGEDPIDQRNREREAAAVAAAALTFEKAARQVHTELKPGWKNEKHAAQWISTLETYVFPKLGNRKLDAISPGDCADVLRPIWLTKAETASRTRQRMHAVMQWAWAHGHISANPVSVIDHILPKQSAKPEHQPAMPWRQIPKFVTAHLAEHEPGDSTRAALLFLILTATRSGEVRGATWDELDLHAGVWNIPAARMKAKEPHRVPLSEKALTLVKALKQGQLHDTLVFPSPREKVLSDMTLTALLRRIKAESDTPDRFATAHGFRSSFRDWASENGYARDLAERALAHTVANKVEAAYHRTDLLEQRRPMMEKWADYVLTKKEKAHACADLPRRLTIQP</sequence>
<gene>
    <name evidence="6" type="ORF">CNECB9_1470008</name>
</gene>
<dbReference type="Gene3D" id="1.10.150.130">
    <property type="match status" value="1"/>
</dbReference>
<dbReference type="PANTHER" id="PTHR30629">
    <property type="entry name" value="PROPHAGE INTEGRASE"/>
    <property type="match status" value="1"/>
</dbReference>
<dbReference type="RefSeq" id="WP_340520871.1">
    <property type="nucleotide sequence ID" value="NZ_FMSH01000054.1"/>
</dbReference>
<organism evidence="6">
    <name type="scientific">Cupriavidus necator</name>
    <name type="common">Alcaligenes eutrophus</name>
    <name type="synonym">Ralstonia eutropha</name>
    <dbReference type="NCBI Taxonomy" id="106590"/>
    <lineage>
        <taxon>Bacteria</taxon>
        <taxon>Pseudomonadati</taxon>
        <taxon>Pseudomonadota</taxon>
        <taxon>Betaproteobacteria</taxon>
        <taxon>Burkholderiales</taxon>
        <taxon>Burkholderiaceae</taxon>
        <taxon>Cupriavidus</taxon>
    </lineage>
</organism>
<comment type="similarity">
    <text evidence="1">Belongs to the 'phage' integrase family.</text>
</comment>
<dbReference type="Pfam" id="PF00589">
    <property type="entry name" value="Phage_integrase"/>
    <property type="match status" value="1"/>
</dbReference>
<evidence type="ECO:0000259" key="5">
    <source>
        <dbReference type="PROSITE" id="PS51898"/>
    </source>
</evidence>
<dbReference type="GO" id="GO:0006310">
    <property type="term" value="P:DNA recombination"/>
    <property type="evidence" value="ECO:0007669"/>
    <property type="project" value="UniProtKB-KW"/>
</dbReference>
<keyword evidence="2" id="KW-0229">DNA integration</keyword>
<dbReference type="AlphaFoldDB" id="A0A1K0JFC3"/>
<dbReference type="GO" id="GO:0003677">
    <property type="term" value="F:DNA binding"/>
    <property type="evidence" value="ECO:0007669"/>
    <property type="project" value="UniProtKB-KW"/>
</dbReference>
<dbReference type="PANTHER" id="PTHR30629:SF2">
    <property type="entry name" value="PROPHAGE INTEGRASE INTS-RELATED"/>
    <property type="match status" value="1"/>
</dbReference>